<dbReference type="GO" id="GO:0005777">
    <property type="term" value="C:peroxisome"/>
    <property type="evidence" value="ECO:0007669"/>
    <property type="project" value="TreeGrafter"/>
</dbReference>
<proteinExistence type="inferred from homology"/>
<protein>
    <recommendedName>
        <fullName evidence="1">Fatty acyl-CoA reductase</fullName>
        <ecNumber evidence="1">1.2.1.84</ecNumber>
    </recommendedName>
</protein>
<dbReference type="Gene3D" id="3.40.50.720">
    <property type="entry name" value="NAD(P)-binding Rossmann-like Domain"/>
    <property type="match status" value="1"/>
</dbReference>
<evidence type="ECO:0000259" key="2">
    <source>
        <dbReference type="Pfam" id="PF07993"/>
    </source>
</evidence>
<sequence>MLSRSKGYKRIFYRSFRFSFALCYYLGKQCLGIPRLFVLFVGSESCAVKNIKMASTSSPISDFFRGRHVLITGGTGFMGKVLVEKLLHSCPNIGCIYLLIRPKQGHDVKSRLDQLLNAAIFDWVRKNQPESLKKLVPINGDVTKHELGISPLDQNTLINNVSIVFHSAATVKFDEALKLSVAMNLLGTKRLVELSYSMTKLEAFVHVSTAYCNCNRQDVEEHLYPIPADPEKIIQCVDCLDENLLESITPNGTASIGQVEKSIN</sequence>
<accession>A0A6G0Z2J7</accession>
<dbReference type="InterPro" id="IPR013120">
    <property type="entry name" value="FAR_NAD-bd"/>
</dbReference>
<comment type="similarity">
    <text evidence="1">Belongs to the fatty acyl-CoA reductase family.</text>
</comment>
<dbReference type="EC" id="1.2.1.84" evidence="1"/>
<keyword evidence="1" id="KW-0560">Oxidoreductase</keyword>
<dbReference type="GO" id="GO:0035336">
    <property type="term" value="P:long-chain fatty-acyl-CoA metabolic process"/>
    <property type="evidence" value="ECO:0007669"/>
    <property type="project" value="TreeGrafter"/>
</dbReference>
<dbReference type="AlphaFoldDB" id="A0A6G0Z2J7"/>
<organism evidence="3 4">
    <name type="scientific">Aphis craccivora</name>
    <name type="common">Cowpea aphid</name>
    <dbReference type="NCBI Taxonomy" id="307492"/>
    <lineage>
        <taxon>Eukaryota</taxon>
        <taxon>Metazoa</taxon>
        <taxon>Ecdysozoa</taxon>
        <taxon>Arthropoda</taxon>
        <taxon>Hexapoda</taxon>
        <taxon>Insecta</taxon>
        <taxon>Pterygota</taxon>
        <taxon>Neoptera</taxon>
        <taxon>Paraneoptera</taxon>
        <taxon>Hemiptera</taxon>
        <taxon>Sternorrhyncha</taxon>
        <taxon>Aphidomorpha</taxon>
        <taxon>Aphidoidea</taxon>
        <taxon>Aphididae</taxon>
        <taxon>Aphidini</taxon>
        <taxon>Aphis</taxon>
        <taxon>Aphis</taxon>
    </lineage>
</organism>
<dbReference type="InterPro" id="IPR036291">
    <property type="entry name" value="NAD(P)-bd_dom_sf"/>
</dbReference>
<comment type="caution">
    <text evidence="3">The sequence shown here is derived from an EMBL/GenBank/DDBJ whole genome shotgun (WGS) entry which is preliminary data.</text>
</comment>
<comment type="catalytic activity">
    <reaction evidence="1">
        <text>a long-chain fatty acyl-CoA + 2 NADPH + 2 H(+) = a long-chain primary fatty alcohol + 2 NADP(+) + CoA</text>
        <dbReference type="Rhea" id="RHEA:52716"/>
        <dbReference type="ChEBI" id="CHEBI:15378"/>
        <dbReference type="ChEBI" id="CHEBI:57287"/>
        <dbReference type="ChEBI" id="CHEBI:57783"/>
        <dbReference type="ChEBI" id="CHEBI:58349"/>
        <dbReference type="ChEBI" id="CHEBI:77396"/>
        <dbReference type="ChEBI" id="CHEBI:83139"/>
        <dbReference type="EC" id="1.2.1.84"/>
    </reaction>
</comment>
<dbReference type="EMBL" id="VUJU01001534">
    <property type="protein sequence ID" value="KAF0764861.1"/>
    <property type="molecule type" value="Genomic_DNA"/>
</dbReference>
<feature type="domain" description="Thioester reductase (TE)" evidence="2">
    <location>
        <begin position="71"/>
        <end position="232"/>
    </location>
</feature>
<reference evidence="3 4" key="1">
    <citation type="submission" date="2019-08" db="EMBL/GenBank/DDBJ databases">
        <title>Whole genome of Aphis craccivora.</title>
        <authorList>
            <person name="Voronova N.V."/>
            <person name="Shulinski R.S."/>
            <person name="Bandarenka Y.V."/>
            <person name="Zhorov D.G."/>
            <person name="Warner D."/>
        </authorList>
    </citation>
    <scope>NUCLEOTIDE SEQUENCE [LARGE SCALE GENOMIC DNA]</scope>
    <source>
        <strain evidence="3">180601</strain>
        <tissue evidence="3">Whole Body</tissue>
    </source>
</reference>
<dbReference type="InterPro" id="IPR026055">
    <property type="entry name" value="FAR"/>
</dbReference>
<keyword evidence="4" id="KW-1185">Reference proteome</keyword>
<keyword evidence="1" id="KW-0521">NADP</keyword>
<dbReference type="PANTHER" id="PTHR11011">
    <property type="entry name" value="MALE STERILITY PROTEIN 2-RELATED"/>
    <property type="match status" value="1"/>
</dbReference>
<dbReference type="Proteomes" id="UP000478052">
    <property type="component" value="Unassembled WGS sequence"/>
</dbReference>
<evidence type="ECO:0000313" key="4">
    <source>
        <dbReference type="Proteomes" id="UP000478052"/>
    </source>
</evidence>
<evidence type="ECO:0000313" key="3">
    <source>
        <dbReference type="EMBL" id="KAF0764861.1"/>
    </source>
</evidence>
<dbReference type="SUPFAM" id="SSF51735">
    <property type="entry name" value="NAD(P)-binding Rossmann-fold domains"/>
    <property type="match status" value="1"/>
</dbReference>
<evidence type="ECO:0000256" key="1">
    <source>
        <dbReference type="RuleBase" id="RU363097"/>
    </source>
</evidence>
<dbReference type="GO" id="GO:0080019">
    <property type="term" value="F:alcohol-forming very long-chain fatty acyl-CoA reductase activity"/>
    <property type="evidence" value="ECO:0007669"/>
    <property type="project" value="InterPro"/>
</dbReference>
<dbReference type="OrthoDB" id="6584876at2759"/>
<keyword evidence="1" id="KW-0443">Lipid metabolism</keyword>
<dbReference type="Pfam" id="PF07993">
    <property type="entry name" value="NAD_binding_4"/>
    <property type="match status" value="1"/>
</dbReference>
<dbReference type="PANTHER" id="PTHR11011:SF116">
    <property type="entry name" value="FATTY ACYL-COA REDUCTASE CG5065-RELATED"/>
    <property type="match status" value="1"/>
</dbReference>
<keyword evidence="1" id="KW-0444">Lipid biosynthesis</keyword>
<comment type="function">
    <text evidence="1">Catalyzes the reduction of fatty acyl-CoA to fatty alcohols.</text>
</comment>
<name>A0A6G0Z2J7_APHCR</name>
<dbReference type="GO" id="GO:0102965">
    <property type="term" value="F:alcohol-forming long-chain fatty acyl-CoA reductase activity"/>
    <property type="evidence" value="ECO:0007669"/>
    <property type="project" value="UniProtKB-EC"/>
</dbReference>
<gene>
    <name evidence="3" type="ORF">FWK35_00006775</name>
</gene>